<dbReference type="AlphaFoldDB" id="A0A089HSQ9"/>
<reference evidence="1 2" key="1">
    <citation type="submission" date="2014-08" db="EMBL/GenBank/DDBJ databases">
        <title>Comparative genomics of the Paenibacillus odorifer group.</title>
        <authorList>
            <person name="den Bakker H.C."/>
            <person name="Tsai Y.-C."/>
            <person name="Martin N."/>
            <person name="Korlach J."/>
            <person name="Wiedmann M."/>
        </authorList>
    </citation>
    <scope>NUCLEOTIDE SEQUENCE [LARGE SCALE GENOMIC DNA]</scope>
    <source>
        <strain evidence="1 2">DSM 1735</strain>
    </source>
</reference>
<protein>
    <recommendedName>
        <fullName evidence="3">DUF1963 domain-containing protein</fullName>
    </recommendedName>
</protein>
<organism evidence="1 2">
    <name type="scientific">Paenibacillus durus</name>
    <name type="common">Paenibacillus azotofixans</name>
    <dbReference type="NCBI Taxonomy" id="44251"/>
    <lineage>
        <taxon>Bacteria</taxon>
        <taxon>Bacillati</taxon>
        <taxon>Bacillota</taxon>
        <taxon>Bacilli</taxon>
        <taxon>Bacillales</taxon>
        <taxon>Paenibacillaceae</taxon>
        <taxon>Paenibacillus</taxon>
    </lineage>
</organism>
<name>A0A089HSQ9_PAEDU</name>
<proteinExistence type="predicted"/>
<dbReference type="OrthoDB" id="1029961at2"/>
<dbReference type="Proteomes" id="UP000029409">
    <property type="component" value="Chromosome"/>
</dbReference>
<evidence type="ECO:0000313" key="2">
    <source>
        <dbReference type="Proteomes" id="UP000029409"/>
    </source>
</evidence>
<evidence type="ECO:0000313" key="1">
    <source>
        <dbReference type="EMBL" id="AIQ13780.1"/>
    </source>
</evidence>
<dbReference type="KEGG" id="pdu:PDUR_19050"/>
<dbReference type="eggNOG" id="ENOG50308PP">
    <property type="taxonomic scope" value="Bacteria"/>
</dbReference>
<dbReference type="EMBL" id="CP009288">
    <property type="protein sequence ID" value="AIQ13780.1"/>
    <property type="molecule type" value="Genomic_DNA"/>
</dbReference>
<accession>A0A089HSQ9</accession>
<keyword evidence="2" id="KW-1185">Reference proteome</keyword>
<gene>
    <name evidence="1" type="ORF">PDUR_19050</name>
</gene>
<evidence type="ECO:0008006" key="3">
    <source>
        <dbReference type="Google" id="ProtNLM"/>
    </source>
</evidence>
<dbReference type="RefSeq" id="WP_042207573.1">
    <property type="nucleotide sequence ID" value="NZ_CP009288.1"/>
</dbReference>
<sequence length="211" mass="24494">MSMTNFKKVFEERTQCMVFQASLPIETCTSWIGGRAPLFFDDKSEIVNKNGNKHYFYLSLVNPFESSRMFSVFIPSDFEEYLENNIYPNCSIQVIEHPTTTESTKDFFNHPGLIKHSITDGELINDKESRDQSFLIKFGGAPRLIQDKEYYFSKIREDSFDFLFQVDEDGYPDALLKGNYNYPFGFGALYIFAQIISDEIQNPVAGFWQFS</sequence>